<evidence type="ECO:0000313" key="3">
    <source>
        <dbReference type="Proteomes" id="UP000613740"/>
    </source>
</evidence>
<comment type="caution">
    <text evidence="2">The sequence shown here is derived from an EMBL/GenBank/DDBJ whole genome shotgun (WGS) entry which is preliminary data.</text>
</comment>
<accession>A0A835TA16</accession>
<keyword evidence="3" id="KW-1185">Reference proteome</keyword>
<evidence type="ECO:0000313" key="2">
    <source>
        <dbReference type="EMBL" id="KAG2436534.1"/>
    </source>
</evidence>
<dbReference type="OrthoDB" id="523586at2759"/>
<dbReference type="EMBL" id="JAEHOD010000049">
    <property type="protein sequence ID" value="KAG2436534.1"/>
    <property type="molecule type" value="Genomic_DNA"/>
</dbReference>
<dbReference type="Proteomes" id="UP000613740">
    <property type="component" value="Unassembled WGS sequence"/>
</dbReference>
<dbReference type="AlphaFoldDB" id="A0A835TA16"/>
<feature type="region of interest" description="Disordered" evidence="1">
    <location>
        <begin position="449"/>
        <end position="483"/>
    </location>
</feature>
<feature type="compositionally biased region" description="Basic residues" evidence="1">
    <location>
        <begin position="473"/>
        <end position="483"/>
    </location>
</feature>
<gene>
    <name evidence="2" type="ORF">HYH02_011472</name>
</gene>
<sequence length="483" mass="51774">MQRTQLIHNSSANRRSGTPGDFWVTLPHAAIKLDRTRGRINVSVVSAVVNRSWYSVTAANSAFAIFDGSSTTNLTLPEGYYDVNSLRTALASLLPGWGVTYLRLTNKFRFQPPADGKTYRFSFPGYAYELLGFQRGAQPTATSASPLTSQRPVKLNRENTVCVHASLPKERGAVVDNLATSGFVESHVLVSIPIDAAPFDNITFAANESDMYTYTLTAQHLDEIRFWVTDDTGRALEPQYDWCMTLRARSFAGRALGGVGGAIRKVAEFSAPVVRKVAQFARPVANAVSGIALAAGQPEIALLAKGVSKAADWVSGAAPKAEAVLGKASAIGARMQGAGSALMEPPKMSNKKNTHAKYARLATEFDELFEASREADKSIVDSLHEHAGRATGLEDIEAILKQLNAQLKRRVTAADLRAILVARKSQLMTEAEQSVLAVAEGLAHAQIGADGGTQQASPQLPMPPVEEQGAGLKKTKKKGAVAE</sequence>
<protein>
    <submittedName>
        <fullName evidence="2">Uncharacterized protein</fullName>
    </submittedName>
</protein>
<name>A0A835TA16_9CHLO</name>
<organism evidence="2 3">
    <name type="scientific">Chlamydomonas schloesseri</name>
    <dbReference type="NCBI Taxonomy" id="2026947"/>
    <lineage>
        <taxon>Eukaryota</taxon>
        <taxon>Viridiplantae</taxon>
        <taxon>Chlorophyta</taxon>
        <taxon>core chlorophytes</taxon>
        <taxon>Chlorophyceae</taxon>
        <taxon>CS clade</taxon>
        <taxon>Chlamydomonadales</taxon>
        <taxon>Chlamydomonadaceae</taxon>
        <taxon>Chlamydomonas</taxon>
    </lineage>
</organism>
<reference evidence="2" key="1">
    <citation type="journal article" date="2020" name="bioRxiv">
        <title>Comparative genomics of Chlamydomonas.</title>
        <authorList>
            <person name="Craig R.J."/>
            <person name="Hasan A.R."/>
            <person name="Ness R.W."/>
            <person name="Keightley P.D."/>
        </authorList>
    </citation>
    <scope>NUCLEOTIDE SEQUENCE</scope>
    <source>
        <strain evidence="2">CCAP 11/173</strain>
    </source>
</reference>
<evidence type="ECO:0000256" key="1">
    <source>
        <dbReference type="SAM" id="MobiDB-lite"/>
    </source>
</evidence>
<proteinExistence type="predicted"/>